<dbReference type="SUPFAM" id="SSF88697">
    <property type="entry name" value="PUA domain-like"/>
    <property type="match status" value="1"/>
</dbReference>
<evidence type="ECO:0000256" key="4">
    <source>
        <dbReference type="SAM" id="MobiDB-lite"/>
    </source>
</evidence>
<evidence type="ECO:0000259" key="5">
    <source>
        <dbReference type="PROSITE" id="PS50280"/>
    </source>
</evidence>
<evidence type="ECO:0000313" key="6">
    <source>
        <dbReference type="EMBL" id="OUS46203.1"/>
    </source>
</evidence>
<dbReference type="InterPro" id="IPR001214">
    <property type="entry name" value="SET_dom"/>
</dbReference>
<name>A0A1Y5IDQ4_OSTTA</name>
<dbReference type="SUPFAM" id="SSF82199">
    <property type="entry name" value="SET domain"/>
    <property type="match status" value="1"/>
</dbReference>
<sequence>MGRHRRQRATCATCMSSRGAARGRIARASTSGRTSSTFASRARGSAIRASSEGADEVGASGSLDDEGKDWAGGVEWLATMDPTKAVEEDPALREGELVLPMFPLGSHVYLPETEHVLNIFEPRYRAMYNEILFNGSRRFVVPMCAPNEQGKFSSVAAVFYLDDLKEVSEQTNDQVKFVCSHTVIDRVRVKRSLNDRVWGDRSSFLRVVTEKVEDIDADDDFSNKESALEDRFKEMIDMQEKVDEPIRFTQEVATTPISAKRDGKGFWRLVSLWQSLMQSRVQHRENELQAGIQKMLRNFLEESGVDLTDGRSVQLSFESIPDNIKAEIQRMNEEYGEERIELLNSAIYPFQYLVQMDSHAARLDYFSELLSEEEKRLAAKNTLRLMFNSGDKARVYHARHCQDSIPGMEYDTLVTPFFTRTPVHLKSTISDTLLTCVPPHGHPGVFGMMVTIRGFISGVMKLGIAPSHAFTASSYANSAASLVPPSAMIFAISDSNARINFSLSPYACVSSNFPLYSTYASVAPCCPLPQHRHVKRVSSAVYPRVQPSPLFIHRHIAPVADSDVSARRSPVLHRAVVPTNRHRIVIQPPPPLAGDATKVTRLSTSLRIRDRRVEHDARRLSVVVRRHLQHSTATLFERVRVARAREIARRRILRRVATPGRARAAMSLDDVDDDGRALARLVRPVEFAATGRGHGVVRDVRRGDVLLEVPLRRGFSYDDAMADDEMREIAKACVRRDDVVALHVCLERYRGKEAKHAAHVEALPKTFDCAFNWSEDELSELVGTTCLKDTRALIEETREDYDAIGRRLMAMGKGGWLLERGVDYERYAWARQCLWSRQCDLMRPDGTRTRAMIPYFDIFNHSPEAPLGKTHKLNAERNCVTVYAGRDYKEGEQAFISYGSGEAANAKLLTWYGFCIENNPYEELDLTLTITVDKLRKTVLETALRASAVAYLQDIDTRWRESGDYSEPYLPMLYSILFTPVAEELDAEGSTAEFIIKHTVPEREPLPPPLRMMARVQQLADADLNDPEIRKAIMNAANDKTGDTIISTANEMAALASLKLIFQDVCEGFTVGNAESDAVELAKPSEEVPYRKRLALIERSGERRIATKAYAEASTLLDKVVRDATRNAVLRTEGLCTDRKCVTCMSHGCRWLHELRKQRPMVDAAIPTVARYAKTIQDALPLAAHLQTLNLAYLWLMGQIERDVVSRAALHSPTWPLDVKSLPDSSPYDDLERMEKLEIDGSLGEEHPPFGAEDEVLLPAAYTQKVKLWGSWVLAQWATCGILDINDLNSIGAEAAALKRRHACSVPTSIALDFLASIGPIVEIGAGGGLWARRLVERCVDIVAYDTPTFDKDFQDGGAAQIHSSKLTEVNWFEGMRRGGPEKAEEHSDRALLVSWIDIGAEGDYGTATLENYKGDTVVTIGEWRGHTFGEYAPGTMATGGSFSKDFQNELERAFTREKTIPVANWPMFDSVLILWRRKPVS</sequence>
<accession>A0A1Y5IDQ4</accession>
<dbReference type="Gene3D" id="2.30.130.40">
    <property type="entry name" value="LON domain-like"/>
    <property type="match status" value="1"/>
</dbReference>
<feature type="region of interest" description="Disordered" evidence="4">
    <location>
        <begin position="22"/>
        <end position="64"/>
    </location>
</feature>
<dbReference type="GO" id="GO:0032259">
    <property type="term" value="P:methylation"/>
    <property type="evidence" value="ECO:0007669"/>
    <property type="project" value="UniProtKB-KW"/>
</dbReference>
<dbReference type="eggNOG" id="KOG1337">
    <property type="taxonomic scope" value="Eukaryota"/>
</dbReference>
<dbReference type="PANTHER" id="PTHR13271">
    <property type="entry name" value="UNCHARACTERIZED PUTATIVE METHYLTRANSFERASE"/>
    <property type="match status" value="1"/>
</dbReference>
<keyword evidence="1" id="KW-0489">Methyltransferase</keyword>
<dbReference type="PROSITE" id="PS50280">
    <property type="entry name" value="SET"/>
    <property type="match status" value="1"/>
</dbReference>
<dbReference type="InterPro" id="IPR050600">
    <property type="entry name" value="SETD3_SETD6_MTase"/>
</dbReference>
<dbReference type="InterPro" id="IPR046336">
    <property type="entry name" value="Lon_prtase_N_sf"/>
</dbReference>
<dbReference type="InterPro" id="IPR015947">
    <property type="entry name" value="PUA-like_sf"/>
</dbReference>
<dbReference type="Pfam" id="PF02190">
    <property type="entry name" value="LON_substr_bdg"/>
    <property type="match status" value="1"/>
</dbReference>
<proteinExistence type="predicted"/>
<dbReference type="PANTHER" id="PTHR13271:SF137">
    <property type="entry name" value="SET DOMAIN-CONTAINING PROTEIN"/>
    <property type="match status" value="1"/>
</dbReference>
<dbReference type="InterPro" id="IPR036464">
    <property type="entry name" value="Rubisco_LSMT_subst-bd_sf"/>
</dbReference>
<dbReference type="Gene3D" id="3.90.1410.10">
    <property type="entry name" value="set domain protein methyltransferase, domain 1"/>
    <property type="match status" value="1"/>
</dbReference>
<dbReference type="EMBL" id="KZ155784">
    <property type="protein sequence ID" value="OUS46203.1"/>
    <property type="molecule type" value="Genomic_DNA"/>
</dbReference>
<feature type="domain" description="SET" evidence="5">
    <location>
        <begin position="683"/>
        <end position="899"/>
    </location>
</feature>
<dbReference type="InterPro" id="IPR003111">
    <property type="entry name" value="Lon_prtase_N"/>
</dbReference>
<feature type="compositionally biased region" description="Low complexity" evidence="4">
    <location>
        <begin position="22"/>
        <end position="51"/>
    </location>
</feature>
<dbReference type="Gene3D" id="3.90.1420.10">
    <property type="entry name" value="Rubisco LSMT, substrate-binding domain"/>
    <property type="match status" value="1"/>
</dbReference>
<evidence type="ECO:0000256" key="1">
    <source>
        <dbReference type="ARBA" id="ARBA00022603"/>
    </source>
</evidence>
<evidence type="ECO:0000256" key="2">
    <source>
        <dbReference type="ARBA" id="ARBA00022679"/>
    </source>
</evidence>
<keyword evidence="2" id="KW-0808">Transferase</keyword>
<dbReference type="InterPro" id="IPR015353">
    <property type="entry name" value="Rubisco_LSMT_subst-bd"/>
</dbReference>
<dbReference type="GO" id="GO:0016279">
    <property type="term" value="F:protein-lysine N-methyltransferase activity"/>
    <property type="evidence" value="ECO:0007669"/>
    <property type="project" value="TreeGrafter"/>
</dbReference>
<organism evidence="6">
    <name type="scientific">Ostreococcus tauri</name>
    <name type="common">Marine green alga</name>
    <dbReference type="NCBI Taxonomy" id="70448"/>
    <lineage>
        <taxon>Eukaryota</taxon>
        <taxon>Viridiplantae</taxon>
        <taxon>Chlorophyta</taxon>
        <taxon>Mamiellophyceae</taxon>
        <taxon>Mamiellales</taxon>
        <taxon>Bathycoccaceae</taxon>
        <taxon>Ostreococcus</taxon>
    </lineage>
</organism>
<reference evidence="6" key="1">
    <citation type="submission" date="2017-04" db="EMBL/GenBank/DDBJ databases">
        <title>Population genomics of picophytoplankton unveils novel chromosome hypervariability.</title>
        <authorList>
            <consortium name="DOE Joint Genome Institute"/>
            <person name="Blanc-Mathieu R."/>
            <person name="Krasovec M."/>
            <person name="Hebrard M."/>
            <person name="Yau S."/>
            <person name="Desgranges E."/>
            <person name="Martin J."/>
            <person name="Schackwitz W."/>
            <person name="Kuo A."/>
            <person name="Salin G."/>
            <person name="Donnadieu C."/>
            <person name="Desdevises Y."/>
            <person name="Sanchez-Ferandin S."/>
            <person name="Moreau H."/>
            <person name="Rivals E."/>
            <person name="Grigoriev I.V."/>
            <person name="Grimsley N."/>
            <person name="Eyre-Walker A."/>
            <person name="Piganeau G."/>
        </authorList>
    </citation>
    <scope>NUCLEOTIDE SEQUENCE [LARGE SCALE GENOMIC DNA]</scope>
    <source>
        <strain evidence="6">RCC 1115</strain>
    </source>
</reference>
<dbReference type="Proteomes" id="UP000195557">
    <property type="component" value="Unassembled WGS sequence"/>
</dbReference>
<dbReference type="Pfam" id="PF09273">
    <property type="entry name" value="Rubis-subs-bind"/>
    <property type="match status" value="1"/>
</dbReference>
<keyword evidence="3" id="KW-0949">S-adenosyl-L-methionine</keyword>
<dbReference type="InterPro" id="IPR046341">
    <property type="entry name" value="SET_dom_sf"/>
</dbReference>
<dbReference type="CDD" id="cd10527">
    <property type="entry name" value="SET_LSMT"/>
    <property type="match status" value="1"/>
</dbReference>
<evidence type="ECO:0000256" key="3">
    <source>
        <dbReference type="ARBA" id="ARBA00022691"/>
    </source>
</evidence>
<protein>
    <recommendedName>
        <fullName evidence="5">SET domain-containing protein</fullName>
    </recommendedName>
</protein>
<gene>
    <name evidence="6" type="ORF">BE221DRAFT_74659</name>
</gene>